<sequence length="437" mass="49308">MSWSVYLRIGSLLEVWHEEMPSSVALLFGPEDFVTEGVPELESDAPSPSSAFRSTVGRCKRRLSALGYDWSLFLASYREGVSGRVTLAMAMGCLAVIDMDAAERLPALFEATSPEEDLAALGRVCMWQAREDSHREEGAILQELPGGGEERGYQQHFDMVLQWARDRPEAYDVLFAARAVEFIIWLRRQSPDFGWLFFVRAILEAFQDDEFIEFDIAGRIRQFIEDGREVEPNDFASAYVQGSIEALADDARLIGRLYAVLADLEKKVGRNYWGARAAGLLERLLMGEGTAQVRGRLLEDLLESLVRMDPQLPVVEKNLLNETEEIDLVLQNQLQSPFWAAMQSPLLFIECKNWKTVVGAPEARIFESKIRERGNLCRVGIFVSMAGFSDPCLQILRRVQSQGLIIFAVTGQDLRQMVGERVSLTEWLASRGMRQIV</sequence>
<proteinExistence type="predicted"/>
<keyword evidence="4" id="KW-1185">Reference proteome</keyword>
<dbReference type="STRING" id="1144275.COCOR_03303"/>
<dbReference type="InParanoid" id="H8MHT8"/>
<dbReference type="eggNOG" id="COG2204">
    <property type="taxonomic scope" value="Bacteria"/>
</dbReference>
<dbReference type="GO" id="GO:0009307">
    <property type="term" value="P:DNA restriction-modification system"/>
    <property type="evidence" value="ECO:0007669"/>
    <property type="project" value="InterPro"/>
</dbReference>
<feature type="domain" description="Restriction endonuclease type IV Mrr" evidence="1">
    <location>
        <begin position="298"/>
        <end position="417"/>
    </location>
</feature>
<evidence type="ECO:0000259" key="1">
    <source>
        <dbReference type="Pfam" id="PF04471"/>
    </source>
</evidence>
<dbReference type="RefSeq" id="WP_014396119.1">
    <property type="nucleotide sequence ID" value="NC_017030.1"/>
</dbReference>
<dbReference type="InterPro" id="IPR041487">
    <property type="entry name" value="HEPN/Toprim-NTD1"/>
</dbReference>
<evidence type="ECO:0000313" key="3">
    <source>
        <dbReference type="EMBL" id="AFE05146.1"/>
    </source>
</evidence>
<organism evidence="3 4">
    <name type="scientific">Corallococcus coralloides (strain ATCC 25202 / DSM 2259 / NBRC 100086 / M2)</name>
    <name type="common">Myxococcus coralloides</name>
    <dbReference type="NCBI Taxonomy" id="1144275"/>
    <lineage>
        <taxon>Bacteria</taxon>
        <taxon>Pseudomonadati</taxon>
        <taxon>Myxococcota</taxon>
        <taxon>Myxococcia</taxon>
        <taxon>Myxococcales</taxon>
        <taxon>Cystobacterineae</taxon>
        <taxon>Myxococcaceae</taxon>
        <taxon>Corallococcus</taxon>
    </lineage>
</organism>
<dbReference type="Pfam" id="PF18871">
    <property type="entry name" value="HEPN_Toprim_N"/>
    <property type="match status" value="1"/>
</dbReference>
<dbReference type="GO" id="GO:0003677">
    <property type="term" value="F:DNA binding"/>
    <property type="evidence" value="ECO:0007669"/>
    <property type="project" value="InterPro"/>
</dbReference>
<name>H8MHT8_CORCM</name>
<dbReference type="Pfam" id="PF04471">
    <property type="entry name" value="Mrr_cat"/>
    <property type="match status" value="1"/>
</dbReference>
<evidence type="ECO:0008006" key="5">
    <source>
        <dbReference type="Google" id="ProtNLM"/>
    </source>
</evidence>
<reference evidence="4" key="2">
    <citation type="submission" date="2012-03" db="EMBL/GenBank/DDBJ databases">
        <title>Genome sequence of the fruiting myxobacterium Corallococcus coralloides DSM 2259.</title>
        <authorList>
            <person name="Huntley S."/>
            <person name="Zhang Y."/>
            <person name="Treuner-Lange A."/>
            <person name="Sensen C.W."/>
            <person name="Sogaard-Andersen L."/>
        </authorList>
    </citation>
    <scope>NUCLEOTIDE SEQUENCE [LARGE SCALE GENOMIC DNA]</scope>
    <source>
        <strain evidence="4">ATCC 25202 / DSM 2259 / NBRC 100086 / M2</strain>
    </source>
</reference>
<accession>H8MHT8</accession>
<feature type="domain" description="HEPN/Toprim N-terminal" evidence="2">
    <location>
        <begin position="1"/>
        <end position="237"/>
    </location>
</feature>
<dbReference type="KEGG" id="ccx:COCOR_03303"/>
<dbReference type="AlphaFoldDB" id="H8MHT8"/>
<evidence type="ECO:0000259" key="2">
    <source>
        <dbReference type="Pfam" id="PF18871"/>
    </source>
</evidence>
<protein>
    <recommendedName>
        <fullName evidence="5">Restriction endonuclease type IV Mrr domain-containing protein</fullName>
    </recommendedName>
</protein>
<reference evidence="3 4" key="1">
    <citation type="journal article" date="2012" name="J. Bacteriol.">
        <title>Complete Genome Sequence of the Fruiting Myxobacterium Corallococcus coralloides DSM 2259.</title>
        <authorList>
            <person name="Huntley S."/>
            <person name="Zhang Y."/>
            <person name="Treuner-Lange A."/>
            <person name="Kneip S."/>
            <person name="Sensen C.W."/>
            <person name="Sogaard-Andersen L."/>
        </authorList>
    </citation>
    <scope>NUCLEOTIDE SEQUENCE [LARGE SCALE GENOMIC DNA]</scope>
    <source>
        <strain evidence="4">ATCC 25202 / DSM 2259 / NBRC 100086 / M2</strain>
    </source>
</reference>
<gene>
    <name evidence="3" type="ordered locus">COCOR_03303</name>
</gene>
<evidence type="ECO:0000313" key="4">
    <source>
        <dbReference type="Proteomes" id="UP000007587"/>
    </source>
</evidence>
<dbReference type="EMBL" id="CP003389">
    <property type="protein sequence ID" value="AFE05146.1"/>
    <property type="molecule type" value="Genomic_DNA"/>
</dbReference>
<dbReference type="OrthoDB" id="3268148at2"/>
<dbReference type="GO" id="GO:0004519">
    <property type="term" value="F:endonuclease activity"/>
    <property type="evidence" value="ECO:0007669"/>
    <property type="project" value="InterPro"/>
</dbReference>
<dbReference type="InterPro" id="IPR007560">
    <property type="entry name" value="Restrct_endonuc_IV_Mrr"/>
</dbReference>
<dbReference type="HOGENOM" id="CLU_608059_0_0_7"/>
<dbReference type="Proteomes" id="UP000007587">
    <property type="component" value="Chromosome"/>
</dbReference>